<keyword evidence="1" id="KW-0732">Signal</keyword>
<sequence>MKRLILSLAALLSFAGANAQNTYPWPPTGNIGIGIGNTTSPVQPLTVAGYGATSVAFLRSIAGGNASLGQALGQNSLAAPIKGWKFMAGVL</sequence>
<feature type="chain" id="PRO_5046425626" evidence="1">
    <location>
        <begin position="20"/>
        <end position="91"/>
    </location>
</feature>
<dbReference type="Proteomes" id="UP000606600">
    <property type="component" value="Unassembled WGS sequence"/>
</dbReference>
<comment type="caution">
    <text evidence="2">The sequence shown here is derived from an EMBL/GenBank/DDBJ whole genome shotgun (WGS) entry which is preliminary data.</text>
</comment>
<gene>
    <name evidence="2" type="ORF">IDJ77_16525</name>
</gene>
<evidence type="ECO:0000313" key="2">
    <source>
        <dbReference type="EMBL" id="MBD1365421.1"/>
    </source>
</evidence>
<feature type="signal peptide" evidence="1">
    <location>
        <begin position="1"/>
        <end position="19"/>
    </location>
</feature>
<accession>A0ABR7WT45</accession>
<name>A0ABR7WT45_9SPHI</name>
<protein>
    <submittedName>
        <fullName evidence="2">Uncharacterized protein</fullName>
    </submittedName>
</protein>
<proteinExistence type="predicted"/>
<evidence type="ECO:0000256" key="1">
    <source>
        <dbReference type="SAM" id="SignalP"/>
    </source>
</evidence>
<dbReference type="EMBL" id="JACWMY010000008">
    <property type="protein sequence ID" value="MBD1365421.1"/>
    <property type="molecule type" value="Genomic_DNA"/>
</dbReference>
<dbReference type="RefSeq" id="WP_191190078.1">
    <property type="nucleotide sequence ID" value="NZ_JACWMY010000008.1"/>
</dbReference>
<organism evidence="2 3">
    <name type="scientific">Mucilaginibacter pankratovii</name>
    <dbReference type="NCBI Taxonomy" id="2772110"/>
    <lineage>
        <taxon>Bacteria</taxon>
        <taxon>Pseudomonadati</taxon>
        <taxon>Bacteroidota</taxon>
        <taxon>Sphingobacteriia</taxon>
        <taxon>Sphingobacteriales</taxon>
        <taxon>Sphingobacteriaceae</taxon>
        <taxon>Mucilaginibacter</taxon>
    </lineage>
</organism>
<keyword evidence="3" id="KW-1185">Reference proteome</keyword>
<evidence type="ECO:0000313" key="3">
    <source>
        <dbReference type="Proteomes" id="UP000606600"/>
    </source>
</evidence>
<reference evidence="2 3" key="1">
    <citation type="submission" date="2020-09" db="EMBL/GenBank/DDBJ databases">
        <title>Novel species of Mucilaginibacter isolated from a glacier on the Tibetan Plateau.</title>
        <authorList>
            <person name="Liu Q."/>
            <person name="Xin Y.-H."/>
        </authorList>
    </citation>
    <scope>NUCLEOTIDE SEQUENCE [LARGE SCALE GENOMIC DNA]</scope>
    <source>
        <strain evidence="2 3">ZT4R22</strain>
    </source>
</reference>